<dbReference type="InterPro" id="IPR029062">
    <property type="entry name" value="Class_I_gatase-like"/>
</dbReference>
<evidence type="ECO:0000256" key="7">
    <source>
        <dbReference type="ARBA" id="ARBA00022801"/>
    </source>
</evidence>
<gene>
    <name evidence="10" type="primary">cphE</name>
    <name evidence="10" type="ORF">AUP74_03013</name>
</gene>
<dbReference type="GO" id="GO:0008236">
    <property type="term" value="F:serine-type peptidase activity"/>
    <property type="evidence" value="ECO:0007669"/>
    <property type="project" value="UniProtKB-KW"/>
</dbReference>
<sequence precursor="true">MKLLVSKLIVFLSLGLVACQGHTAGKLMIVGGALRSDNEAVYRAYIDAIPSRWPDVAIVPAASGRPAYYAQQFEQDLRKFGFNGEIHVLPVAVKDDSSTDSVDESTWSEGAYDPKVVEKLKTVGGIWFVGGDQTRITDTLVQKDGADSPLLAAIRKQLVKGGIVGGTSAGAAIMSSPMIAAGDSLSALTEPRSEEYAGMQSQESGQLMIKNGLGFLDAGIVDQHFDRKSRLGRLIRALEPPMAAEMRRGYGIDEDTAVLADLNSGEMTVLGRGTLVLVDARHADFAENSPRFAVKNLSLSVLSEGDRYNWRSGKMNLEGAATVGKEAFGYRAEQGAGLTLPNGRLDHLLGFSLLDNSETDELRRYAFAENGPGVLFRFEQAEDSQGFWRYGSGTKDQYSIQGVRLSIEPVTVSIKQ</sequence>
<feature type="signal peptide" evidence="9">
    <location>
        <begin position="1"/>
        <end position="18"/>
    </location>
</feature>
<dbReference type="GO" id="GO:0006508">
    <property type="term" value="P:proteolysis"/>
    <property type="evidence" value="ECO:0007669"/>
    <property type="project" value="UniProtKB-KW"/>
</dbReference>
<dbReference type="KEGG" id="micc:AUP74_03013"/>
<organism evidence="10 11">
    <name type="scientific">Microbulbifer aggregans</name>
    <dbReference type="NCBI Taxonomy" id="1769779"/>
    <lineage>
        <taxon>Bacteria</taxon>
        <taxon>Pseudomonadati</taxon>
        <taxon>Pseudomonadota</taxon>
        <taxon>Gammaproteobacteria</taxon>
        <taxon>Cellvibrionales</taxon>
        <taxon>Microbulbiferaceae</taxon>
        <taxon>Microbulbifer</taxon>
    </lineage>
</organism>
<dbReference type="RefSeq" id="WP_158514574.1">
    <property type="nucleotide sequence ID" value="NZ_CP014143.1"/>
</dbReference>
<reference evidence="11" key="1">
    <citation type="submission" date="2016-01" db="EMBL/GenBank/DDBJ databases">
        <title>Complete genome sequence of Microbulbifer sp. CCB-MM1, a halophile isolated from Matang Mangrove Forest, Perak.</title>
        <authorList>
            <person name="Moh T.H."/>
            <person name="Dinesh B."/>
            <person name="Lau N.-S."/>
            <person name="Go F."/>
            <person name="Alexander Chong S.-C."/>
        </authorList>
    </citation>
    <scope>NUCLEOTIDE SEQUENCE [LARGE SCALE GENOMIC DNA]</scope>
    <source>
        <strain evidence="11">CCB-MM1</strain>
    </source>
</reference>
<comment type="similarity">
    <text evidence="3">Belongs to the peptidase S51 family.</text>
</comment>
<proteinExistence type="inferred from homology"/>
<protein>
    <recommendedName>
        <fullName evidence="5">Cyanophycinase</fullName>
        <ecNumber evidence="4">3.4.15.6</ecNumber>
    </recommendedName>
</protein>
<keyword evidence="11" id="KW-1185">Reference proteome</keyword>
<evidence type="ECO:0000256" key="8">
    <source>
        <dbReference type="ARBA" id="ARBA00022825"/>
    </source>
</evidence>
<dbReference type="InterPro" id="IPR005320">
    <property type="entry name" value="Peptidase_S51"/>
</dbReference>
<dbReference type="Pfam" id="PF03575">
    <property type="entry name" value="Peptidase_S51"/>
    <property type="match status" value="1"/>
</dbReference>
<name>A0A1C9WB53_9GAMM</name>
<dbReference type="STRING" id="1769779.AUP74_03013"/>
<evidence type="ECO:0000256" key="9">
    <source>
        <dbReference type="SAM" id="SignalP"/>
    </source>
</evidence>
<evidence type="ECO:0000313" key="10">
    <source>
        <dbReference type="EMBL" id="AOS98380.1"/>
    </source>
</evidence>
<dbReference type="Proteomes" id="UP000095672">
    <property type="component" value="Chromosome"/>
</dbReference>
<dbReference type="SUPFAM" id="SSF52317">
    <property type="entry name" value="Class I glutamine amidotransferase-like"/>
    <property type="match status" value="1"/>
</dbReference>
<comment type="function">
    <text evidence="2">Exopeptidase that catalyzes the hydrolytic cleavage of multi-L-arginyl-poly-L-aspartic acid (cyanophycin; a water-insoluble reserve polymer) into aspartate-arginine dipeptides.</text>
</comment>
<dbReference type="CDD" id="cd03145">
    <property type="entry name" value="GAT1_cyanophycinase"/>
    <property type="match status" value="1"/>
</dbReference>
<dbReference type="InterPro" id="IPR011811">
    <property type="entry name" value="Peptidase_S51_cyanophycinase"/>
</dbReference>
<dbReference type="OrthoDB" id="9799980at2"/>
<evidence type="ECO:0000256" key="6">
    <source>
        <dbReference type="ARBA" id="ARBA00022670"/>
    </source>
</evidence>
<keyword evidence="6" id="KW-0645">Protease</keyword>
<dbReference type="EC" id="3.4.15.6" evidence="4"/>
<evidence type="ECO:0000256" key="1">
    <source>
        <dbReference type="ARBA" id="ARBA00001092"/>
    </source>
</evidence>
<keyword evidence="7 10" id="KW-0378">Hydrolase</keyword>
<comment type="catalytic activity">
    <reaction evidence="1">
        <text>[L-4-(L-arginin-2-N-yl)aspartate](n) + H2O = [L-4-(L-arginin-2-N-yl)aspartate](n-1) + L-4-(L-arginin-2-N-yl)aspartate</text>
        <dbReference type="Rhea" id="RHEA:12845"/>
        <dbReference type="Rhea" id="RHEA-COMP:13728"/>
        <dbReference type="Rhea" id="RHEA-COMP:13734"/>
        <dbReference type="ChEBI" id="CHEBI:15377"/>
        <dbReference type="ChEBI" id="CHEBI:137986"/>
        <dbReference type="ChEBI" id="CHEBI:137991"/>
        <dbReference type="EC" id="3.4.15.6"/>
    </reaction>
</comment>
<dbReference type="PANTHER" id="PTHR36175:SF1">
    <property type="entry name" value="CYANOPHYCINASE"/>
    <property type="match status" value="1"/>
</dbReference>
<evidence type="ECO:0000256" key="4">
    <source>
        <dbReference type="ARBA" id="ARBA00013115"/>
    </source>
</evidence>
<dbReference type="NCBIfam" id="TIGR02069">
    <property type="entry name" value="cyanophycinase"/>
    <property type="match status" value="1"/>
</dbReference>
<dbReference type="AlphaFoldDB" id="A0A1C9WB53"/>
<keyword evidence="10" id="KW-0121">Carboxypeptidase</keyword>
<dbReference type="PROSITE" id="PS51257">
    <property type="entry name" value="PROKAR_LIPOPROTEIN"/>
    <property type="match status" value="1"/>
</dbReference>
<evidence type="ECO:0000256" key="5">
    <source>
        <dbReference type="ARBA" id="ARBA00015719"/>
    </source>
</evidence>
<dbReference type="Gene3D" id="3.40.50.880">
    <property type="match status" value="1"/>
</dbReference>
<dbReference type="EMBL" id="CP014143">
    <property type="protein sequence ID" value="AOS98380.1"/>
    <property type="molecule type" value="Genomic_DNA"/>
</dbReference>
<dbReference type="GO" id="GO:0004180">
    <property type="term" value="F:carboxypeptidase activity"/>
    <property type="evidence" value="ECO:0007669"/>
    <property type="project" value="UniProtKB-KW"/>
</dbReference>
<keyword evidence="8" id="KW-0720">Serine protease</keyword>
<dbReference type="GO" id="GO:0008241">
    <property type="term" value="F:peptidyl-dipeptidase activity"/>
    <property type="evidence" value="ECO:0007669"/>
    <property type="project" value="UniProtKB-EC"/>
</dbReference>
<feature type="chain" id="PRO_5008895656" description="Cyanophycinase" evidence="9">
    <location>
        <begin position="19"/>
        <end position="416"/>
    </location>
</feature>
<dbReference type="PANTHER" id="PTHR36175">
    <property type="entry name" value="CYANOPHYCINASE"/>
    <property type="match status" value="1"/>
</dbReference>
<evidence type="ECO:0000256" key="2">
    <source>
        <dbReference type="ARBA" id="ARBA00002039"/>
    </source>
</evidence>
<accession>A0A1C9WB53</accession>
<evidence type="ECO:0000256" key="3">
    <source>
        <dbReference type="ARBA" id="ARBA00006534"/>
    </source>
</evidence>
<evidence type="ECO:0000313" key="11">
    <source>
        <dbReference type="Proteomes" id="UP000095672"/>
    </source>
</evidence>
<keyword evidence="9" id="KW-0732">Signal</keyword>